<organism evidence="2 3">
    <name type="scientific">Anaerostipes butyraticus</name>
    <dbReference type="NCBI Taxonomy" id="645466"/>
    <lineage>
        <taxon>Bacteria</taxon>
        <taxon>Bacillati</taxon>
        <taxon>Bacillota</taxon>
        <taxon>Clostridia</taxon>
        <taxon>Lachnospirales</taxon>
        <taxon>Lachnospiraceae</taxon>
        <taxon>Anaerostipes</taxon>
    </lineage>
</organism>
<reference evidence="2" key="1">
    <citation type="submission" date="2020-06" db="EMBL/GenBank/DDBJ databases">
        <title>Characterization of fructooligosaccharide metabolism and fructooligosaccharide-degrading enzymes in human commensal butyrate producers.</title>
        <authorList>
            <person name="Tanno H."/>
            <person name="Fujii T."/>
            <person name="Hirano K."/>
            <person name="Maeno S."/>
            <person name="Tonozuka T."/>
            <person name="Sakamoto M."/>
            <person name="Ohkuma M."/>
            <person name="Tochio T."/>
            <person name="Endo A."/>
        </authorList>
    </citation>
    <scope>NUCLEOTIDE SEQUENCE</scope>
    <source>
        <strain evidence="2">JCM 17466</strain>
    </source>
</reference>
<keyword evidence="2" id="KW-0808">Transferase</keyword>
<dbReference type="RefSeq" id="WP_201311434.1">
    <property type="nucleotide sequence ID" value="NZ_BLYI01000046.1"/>
</dbReference>
<dbReference type="GO" id="GO:0019563">
    <property type="term" value="P:glycerol catabolic process"/>
    <property type="evidence" value="ECO:0007669"/>
    <property type="project" value="TreeGrafter"/>
</dbReference>
<keyword evidence="3" id="KW-1185">Reference proteome</keyword>
<protein>
    <submittedName>
        <fullName evidence="2">Dihydroxyacetone kinase subunit DhaK</fullName>
    </submittedName>
</protein>
<dbReference type="Pfam" id="PF02733">
    <property type="entry name" value="Dak1"/>
    <property type="match status" value="1"/>
</dbReference>
<dbReference type="EMBL" id="BLYI01000046">
    <property type="protein sequence ID" value="GFO85729.1"/>
    <property type="molecule type" value="Genomic_DNA"/>
</dbReference>
<dbReference type="GO" id="GO:0004371">
    <property type="term" value="F:glycerone kinase activity"/>
    <property type="evidence" value="ECO:0007669"/>
    <property type="project" value="InterPro"/>
</dbReference>
<evidence type="ECO:0000313" key="2">
    <source>
        <dbReference type="EMBL" id="GFO85729.1"/>
    </source>
</evidence>
<proteinExistence type="predicted"/>
<sequence>MQRFVNDPDYIVDDMVKGFVKAHEDLIVKSEKNDRVVKYKNAPVEGKVGLVTGGGSGHEPAFLGYVGENMMDAAAVGEIFSSPSAQTFYDAFLEADAGKGVACLFGNYAGDNMNVKMAIRKAGKKGVEVKMVAATDDISSSPKETKEKRHGIAGGVFMWKIGGARAALGGSLDEVIQSAQKAVDATRSICVGLEPCTIPAVGHPNFNIENGKMEFGIGHHGEPGMNVQELKSADEIADQMTEAVCEDLELARGDETAVILSGLGATPVMEQYVLYGRAEKYLERKGIHVYRAFVGNYVTSLDMNGAALTIMRLDDELKELLDYEAGCPGLTVKAK</sequence>
<dbReference type="InterPro" id="IPR050861">
    <property type="entry name" value="Dihydroxyacetone_Kinase"/>
</dbReference>
<gene>
    <name evidence="2" type="ORF">ANBU17_20760</name>
</gene>
<feature type="domain" description="DhaK" evidence="1">
    <location>
        <begin position="7"/>
        <end position="330"/>
    </location>
</feature>
<comment type="caution">
    <text evidence="2">The sequence shown here is derived from an EMBL/GenBank/DDBJ whole genome shotgun (WGS) entry which is preliminary data.</text>
</comment>
<dbReference type="SUPFAM" id="SSF82549">
    <property type="entry name" value="DAK1/DegV-like"/>
    <property type="match status" value="1"/>
</dbReference>
<dbReference type="PROSITE" id="PS51481">
    <property type="entry name" value="DHAK"/>
    <property type="match status" value="1"/>
</dbReference>
<dbReference type="Proteomes" id="UP000613208">
    <property type="component" value="Unassembled WGS sequence"/>
</dbReference>
<dbReference type="PANTHER" id="PTHR28629">
    <property type="entry name" value="TRIOKINASE/FMN CYCLASE"/>
    <property type="match status" value="1"/>
</dbReference>
<dbReference type="GO" id="GO:0005829">
    <property type="term" value="C:cytosol"/>
    <property type="evidence" value="ECO:0007669"/>
    <property type="project" value="TreeGrafter"/>
</dbReference>
<evidence type="ECO:0000259" key="1">
    <source>
        <dbReference type="PROSITE" id="PS51481"/>
    </source>
</evidence>
<dbReference type="AlphaFoldDB" id="A0A916Q7A5"/>
<keyword evidence="2" id="KW-0418">Kinase</keyword>
<dbReference type="Gene3D" id="3.30.1180.20">
    <property type="entry name" value="Dihydroxyacetone kinase, domain 2"/>
    <property type="match status" value="1"/>
</dbReference>
<evidence type="ECO:0000313" key="3">
    <source>
        <dbReference type="Proteomes" id="UP000613208"/>
    </source>
</evidence>
<dbReference type="InterPro" id="IPR004006">
    <property type="entry name" value="DhaK_dom"/>
</dbReference>
<dbReference type="FunFam" id="3.40.50.10440:FF:000001">
    <property type="entry name" value="Dihydroxyacetone kinase, DhaK subunit"/>
    <property type="match status" value="1"/>
</dbReference>
<dbReference type="Gene3D" id="3.40.50.10440">
    <property type="entry name" value="Dihydroxyacetone kinase, domain 1"/>
    <property type="match status" value="1"/>
</dbReference>
<accession>A0A916Q7A5</accession>
<dbReference type="PANTHER" id="PTHR28629:SF4">
    <property type="entry name" value="TRIOKINASE_FMN CYCLASE"/>
    <property type="match status" value="1"/>
</dbReference>
<name>A0A916Q7A5_9FIRM</name>